<gene>
    <name evidence="2" type="primary">ydjP</name>
    <name evidence="2" type="ORF">A3Q41_02081</name>
</gene>
<organism evidence="2 3">
    <name type="scientific">Rhodococcoides fascians</name>
    <name type="common">Rhodococcus fascians</name>
    <dbReference type="NCBI Taxonomy" id="1828"/>
    <lineage>
        <taxon>Bacteria</taxon>
        <taxon>Bacillati</taxon>
        <taxon>Actinomycetota</taxon>
        <taxon>Actinomycetes</taxon>
        <taxon>Mycobacteriales</taxon>
        <taxon>Nocardiaceae</taxon>
        <taxon>Rhodococcoides</taxon>
    </lineage>
</organism>
<dbReference type="PRINTS" id="PR00412">
    <property type="entry name" value="EPOXHYDRLASE"/>
</dbReference>
<keyword evidence="3" id="KW-1185">Reference proteome</keyword>
<dbReference type="PANTHER" id="PTHR43798">
    <property type="entry name" value="MONOACYLGLYCEROL LIPASE"/>
    <property type="match status" value="1"/>
</dbReference>
<keyword evidence="2" id="KW-0378">Hydrolase</keyword>
<dbReference type="Proteomes" id="UP000076038">
    <property type="component" value="Chromosome"/>
</dbReference>
<reference evidence="2 3" key="1">
    <citation type="journal article" date="2016" name="Genome Announc.">
        <title>Complete Genome and Plasmid Sequences for Rhodococcus fascians D188 and Draft Sequences for Rhodococcus Isolates PBTS 1 and PBTS 2.</title>
        <authorList>
            <person name="Stamler R.A."/>
            <person name="Vereecke D."/>
            <person name="Zhang Y."/>
            <person name="Schilkey F."/>
            <person name="Devitt N."/>
            <person name="Randall J.J."/>
        </authorList>
    </citation>
    <scope>NUCLEOTIDE SEQUENCE [LARGE SCALE GENOMIC DNA]</scope>
    <source>
        <strain evidence="2 3">PBTS2</strain>
    </source>
</reference>
<dbReference type="InterPro" id="IPR000073">
    <property type="entry name" value="AB_hydrolase_1"/>
</dbReference>
<name>A0A143QJP3_RHOFA</name>
<dbReference type="RefSeq" id="WP_082832188.1">
    <property type="nucleotide sequence ID" value="NZ_CP015220.1"/>
</dbReference>
<proteinExistence type="predicted"/>
<protein>
    <submittedName>
        <fullName evidence="2">AB hydrolase superfamily protein YdjP</fullName>
        <ecNumber evidence="2">3.-.-.-</ecNumber>
    </submittedName>
</protein>
<evidence type="ECO:0000259" key="1">
    <source>
        <dbReference type="Pfam" id="PF00561"/>
    </source>
</evidence>
<dbReference type="PATRIC" id="fig|1653479.3.peg.2103"/>
<dbReference type="GO" id="GO:0016787">
    <property type="term" value="F:hydrolase activity"/>
    <property type="evidence" value="ECO:0007669"/>
    <property type="project" value="UniProtKB-KW"/>
</dbReference>
<dbReference type="PRINTS" id="PR00111">
    <property type="entry name" value="ABHYDROLASE"/>
</dbReference>
<dbReference type="InterPro" id="IPR000639">
    <property type="entry name" value="Epox_hydrolase-like"/>
</dbReference>
<feature type="domain" description="AB hydrolase-1" evidence="1">
    <location>
        <begin position="31"/>
        <end position="275"/>
    </location>
</feature>
<dbReference type="EC" id="3.-.-.-" evidence="2"/>
<dbReference type="SUPFAM" id="SSF53474">
    <property type="entry name" value="alpha/beta-Hydrolases"/>
    <property type="match status" value="1"/>
</dbReference>
<dbReference type="InterPro" id="IPR029058">
    <property type="entry name" value="AB_hydrolase_fold"/>
</dbReference>
<evidence type="ECO:0000313" key="3">
    <source>
        <dbReference type="Proteomes" id="UP000076038"/>
    </source>
</evidence>
<dbReference type="AlphaFoldDB" id="A0A143QJP3"/>
<sequence length="307" mass="32250">MANSPVDADVLPRTRELISHTIRYVDHGRGPVVVLIHGLMGSLHDWDPQISELSKSSRVIAVDLPGHGESDKVQGDYSLSAHAATIRDLLSSLDIDSATLVGHSYGGGVAMQTLYLFPEMVDRICLVASGGLGPEVNPILRAASIPGSGIAIPVAASAPVRGLLGGVLGVLSALRIMRLGAGDRRAWTNFASIADPPTRRAFLATARSVIDYRGQTVSASRLLRTCTGVPALLVWGERDAIIPPVHAHSIRDRLPDGATVEVFSGAGHFPHLDEPELFASVFSAFMSTATGAATGRARSGDLCLSTA</sequence>
<accession>A0A143QJP3</accession>
<dbReference type="KEGG" id="rhs:A3Q41_02081"/>
<dbReference type="InterPro" id="IPR050266">
    <property type="entry name" value="AB_hydrolase_sf"/>
</dbReference>
<evidence type="ECO:0000313" key="2">
    <source>
        <dbReference type="EMBL" id="AMY23383.1"/>
    </source>
</evidence>
<dbReference type="EMBL" id="CP015220">
    <property type="protein sequence ID" value="AMY23383.1"/>
    <property type="molecule type" value="Genomic_DNA"/>
</dbReference>
<dbReference type="Gene3D" id="3.40.50.1820">
    <property type="entry name" value="alpha/beta hydrolase"/>
    <property type="match status" value="1"/>
</dbReference>
<dbReference type="OrthoDB" id="5495375at2"/>
<dbReference type="PANTHER" id="PTHR43798:SF33">
    <property type="entry name" value="HYDROLASE, PUTATIVE (AFU_ORTHOLOGUE AFUA_2G14860)-RELATED"/>
    <property type="match status" value="1"/>
</dbReference>
<reference evidence="3" key="2">
    <citation type="submission" date="2016-04" db="EMBL/GenBank/DDBJ databases">
        <title>Complete Genome and Plasmid Sequences for Rhodococcus fascians D188 and Draft Sequences for Rhodococcus spp. Isolates PBTS 1 and PBTS 2.</title>
        <authorList>
            <person name="Stamer R."/>
            <person name="Vereecke D."/>
            <person name="Zhang Y."/>
            <person name="Schilkey F."/>
            <person name="Devitt N."/>
            <person name="Randall J."/>
        </authorList>
    </citation>
    <scope>NUCLEOTIDE SEQUENCE [LARGE SCALE GENOMIC DNA]</scope>
    <source>
        <strain evidence="3">PBTS2</strain>
    </source>
</reference>
<dbReference type="GO" id="GO:0016020">
    <property type="term" value="C:membrane"/>
    <property type="evidence" value="ECO:0007669"/>
    <property type="project" value="TreeGrafter"/>
</dbReference>
<dbReference type="Pfam" id="PF00561">
    <property type="entry name" value="Abhydrolase_1"/>
    <property type="match status" value="1"/>
</dbReference>